<keyword evidence="2" id="KW-1185">Reference proteome</keyword>
<accession>A0A5B7HLS5</accession>
<dbReference type="AlphaFoldDB" id="A0A5B7HLS5"/>
<protein>
    <submittedName>
        <fullName evidence="1">Uncharacterized protein</fullName>
    </submittedName>
</protein>
<comment type="caution">
    <text evidence="1">The sequence shown here is derived from an EMBL/GenBank/DDBJ whole genome shotgun (WGS) entry which is preliminary data.</text>
</comment>
<evidence type="ECO:0000313" key="1">
    <source>
        <dbReference type="EMBL" id="MPC70896.1"/>
    </source>
</evidence>
<proteinExistence type="predicted"/>
<reference evidence="1 2" key="1">
    <citation type="submission" date="2019-05" db="EMBL/GenBank/DDBJ databases">
        <title>Another draft genome of Portunus trituberculatus and its Hox gene families provides insights of decapod evolution.</title>
        <authorList>
            <person name="Jeong J.-H."/>
            <person name="Song I."/>
            <person name="Kim S."/>
            <person name="Choi T."/>
            <person name="Kim D."/>
            <person name="Ryu S."/>
            <person name="Kim W."/>
        </authorList>
    </citation>
    <scope>NUCLEOTIDE SEQUENCE [LARGE SCALE GENOMIC DNA]</scope>
    <source>
        <tissue evidence="1">Muscle</tissue>
    </source>
</reference>
<name>A0A5B7HLS5_PORTR</name>
<dbReference type="Proteomes" id="UP000324222">
    <property type="component" value="Unassembled WGS sequence"/>
</dbReference>
<gene>
    <name evidence="1" type="ORF">E2C01_065157</name>
</gene>
<dbReference type="EMBL" id="VSRR010031915">
    <property type="protein sequence ID" value="MPC70896.1"/>
    <property type="molecule type" value="Genomic_DNA"/>
</dbReference>
<evidence type="ECO:0000313" key="2">
    <source>
        <dbReference type="Proteomes" id="UP000324222"/>
    </source>
</evidence>
<organism evidence="1 2">
    <name type="scientific">Portunus trituberculatus</name>
    <name type="common">Swimming crab</name>
    <name type="synonym">Neptunus trituberculatus</name>
    <dbReference type="NCBI Taxonomy" id="210409"/>
    <lineage>
        <taxon>Eukaryota</taxon>
        <taxon>Metazoa</taxon>
        <taxon>Ecdysozoa</taxon>
        <taxon>Arthropoda</taxon>
        <taxon>Crustacea</taxon>
        <taxon>Multicrustacea</taxon>
        <taxon>Malacostraca</taxon>
        <taxon>Eumalacostraca</taxon>
        <taxon>Eucarida</taxon>
        <taxon>Decapoda</taxon>
        <taxon>Pleocyemata</taxon>
        <taxon>Brachyura</taxon>
        <taxon>Eubrachyura</taxon>
        <taxon>Portunoidea</taxon>
        <taxon>Portunidae</taxon>
        <taxon>Portuninae</taxon>
        <taxon>Portunus</taxon>
    </lineage>
</organism>
<sequence length="32" mass="3831">MTWHDSRQGYKVREIQEMESSSTFCGQPLYHV</sequence>